<name>A0A0A0K5U4_CUCSA</name>
<dbReference type="KEGG" id="csv:105436059"/>
<protein>
    <recommendedName>
        <fullName evidence="4">Auxin-induced SAUR</fullName>
    </recommendedName>
</protein>
<reference evidence="2 3" key="4">
    <citation type="journal article" date="2011" name="BMC Genomics">
        <title>RNA-Seq improves annotation of protein-coding genes in the cucumber genome.</title>
        <authorList>
            <person name="Li Z."/>
            <person name="Zhang Z."/>
            <person name="Yan P."/>
            <person name="Huang S."/>
            <person name="Fei Z."/>
            <person name="Lin K."/>
        </authorList>
    </citation>
    <scope>NUCLEOTIDE SEQUENCE [LARGE SCALE GENOMIC DNA]</scope>
    <source>
        <strain evidence="3">cv. 9930</strain>
    </source>
</reference>
<dbReference type="Gramene" id="KGN43211">
    <property type="protein sequence ID" value="KGN43211"/>
    <property type="gene ID" value="Csa_7G009070"/>
</dbReference>
<dbReference type="EMBL" id="CM002928">
    <property type="protein sequence ID" value="KGN43211.1"/>
    <property type="molecule type" value="Genomic_DNA"/>
</dbReference>
<dbReference type="Pfam" id="PF02519">
    <property type="entry name" value="Auxin_inducible"/>
    <property type="match status" value="1"/>
</dbReference>
<dbReference type="OMA" id="VISCISR"/>
<reference evidence="2 3" key="3">
    <citation type="journal article" date="2010" name="BMC Genomics">
        <title>Transcriptome sequencing and comparative analysis of cucumber flowers with different sex types.</title>
        <authorList>
            <person name="Guo S."/>
            <person name="Zheng Y."/>
            <person name="Joung J.G."/>
            <person name="Liu S."/>
            <person name="Zhang Z."/>
            <person name="Crasta O.R."/>
            <person name="Sobral B.W."/>
            <person name="Xu Y."/>
            <person name="Huang S."/>
            <person name="Fei Z."/>
        </authorList>
    </citation>
    <scope>NUCLEOTIDE SEQUENCE [LARGE SCALE GENOMIC DNA]</scope>
    <source>
        <strain evidence="3">cv. 9930</strain>
    </source>
</reference>
<dbReference type="PANTHER" id="PTHR31929">
    <property type="entry name" value="SAUR-LIKE AUXIN-RESPONSIVE PROTEIN FAMILY-RELATED"/>
    <property type="match status" value="1"/>
</dbReference>
<comment type="similarity">
    <text evidence="1">Belongs to the ARG7 family.</text>
</comment>
<keyword evidence="3" id="KW-1185">Reference proteome</keyword>
<dbReference type="STRING" id="3659.A0A0A0K5U4"/>
<sequence length="84" mass="9624">MRLIHLLKRSQGVSSIPKGYCAVYVGESQKKRFIIPISYLNQPCFQELLSQTEEEFGYHHPMGGLTIHCKDAIFTNLISRLNDL</sequence>
<dbReference type="Proteomes" id="UP000029981">
    <property type="component" value="Chromosome 7"/>
</dbReference>
<gene>
    <name evidence="2" type="ORF">Csa_7G009070</name>
</gene>
<evidence type="ECO:0008006" key="4">
    <source>
        <dbReference type="Google" id="ProtNLM"/>
    </source>
</evidence>
<reference evidence="2 3" key="2">
    <citation type="journal article" date="2009" name="PLoS ONE">
        <title>An integrated genetic and cytogenetic map of the cucumber genome.</title>
        <authorList>
            <person name="Ren Y."/>
            <person name="Zhang Z."/>
            <person name="Liu J."/>
            <person name="Staub J.E."/>
            <person name="Han Y."/>
            <person name="Cheng Z."/>
            <person name="Li X."/>
            <person name="Lu J."/>
            <person name="Miao H."/>
            <person name="Kang H."/>
            <person name="Xie B."/>
            <person name="Gu X."/>
            <person name="Wang X."/>
            <person name="Du Y."/>
            <person name="Jin W."/>
            <person name="Huang S."/>
        </authorList>
    </citation>
    <scope>NUCLEOTIDE SEQUENCE [LARGE SCALE GENOMIC DNA]</scope>
    <source>
        <strain evidence="3">cv. 9930</strain>
    </source>
</reference>
<accession>A0A0A0K5U4</accession>
<dbReference type="GO" id="GO:0009733">
    <property type="term" value="P:response to auxin"/>
    <property type="evidence" value="ECO:0007669"/>
    <property type="project" value="InterPro"/>
</dbReference>
<evidence type="ECO:0000313" key="2">
    <source>
        <dbReference type="EMBL" id="KGN43211.1"/>
    </source>
</evidence>
<organism evidence="2 3">
    <name type="scientific">Cucumis sativus</name>
    <name type="common">Cucumber</name>
    <dbReference type="NCBI Taxonomy" id="3659"/>
    <lineage>
        <taxon>Eukaryota</taxon>
        <taxon>Viridiplantae</taxon>
        <taxon>Streptophyta</taxon>
        <taxon>Embryophyta</taxon>
        <taxon>Tracheophyta</taxon>
        <taxon>Spermatophyta</taxon>
        <taxon>Magnoliopsida</taxon>
        <taxon>eudicotyledons</taxon>
        <taxon>Gunneridae</taxon>
        <taxon>Pentapetalae</taxon>
        <taxon>rosids</taxon>
        <taxon>fabids</taxon>
        <taxon>Cucurbitales</taxon>
        <taxon>Cucurbitaceae</taxon>
        <taxon>Benincaseae</taxon>
        <taxon>Cucumis</taxon>
    </lineage>
</organism>
<reference evidence="2 3" key="1">
    <citation type="journal article" date="2009" name="Nat. Genet.">
        <title>The genome of the cucumber, Cucumis sativus L.</title>
        <authorList>
            <person name="Huang S."/>
            <person name="Li R."/>
            <person name="Zhang Z."/>
            <person name="Li L."/>
            <person name="Gu X."/>
            <person name="Fan W."/>
            <person name="Lucas W.J."/>
            <person name="Wang X."/>
            <person name="Xie B."/>
            <person name="Ni P."/>
            <person name="Ren Y."/>
            <person name="Zhu H."/>
            <person name="Li J."/>
            <person name="Lin K."/>
            <person name="Jin W."/>
            <person name="Fei Z."/>
            <person name="Li G."/>
            <person name="Staub J."/>
            <person name="Kilian A."/>
            <person name="van der Vossen E.A."/>
            <person name="Wu Y."/>
            <person name="Guo J."/>
            <person name="He J."/>
            <person name="Jia Z."/>
            <person name="Ren Y."/>
            <person name="Tian G."/>
            <person name="Lu Y."/>
            <person name="Ruan J."/>
            <person name="Qian W."/>
            <person name="Wang M."/>
            <person name="Huang Q."/>
            <person name="Li B."/>
            <person name="Xuan Z."/>
            <person name="Cao J."/>
            <person name="Asan"/>
            <person name="Wu Z."/>
            <person name="Zhang J."/>
            <person name="Cai Q."/>
            <person name="Bai Y."/>
            <person name="Zhao B."/>
            <person name="Han Y."/>
            <person name="Li Y."/>
            <person name="Li X."/>
            <person name="Wang S."/>
            <person name="Shi Q."/>
            <person name="Liu S."/>
            <person name="Cho W.K."/>
            <person name="Kim J.Y."/>
            <person name="Xu Y."/>
            <person name="Heller-Uszynska K."/>
            <person name="Miao H."/>
            <person name="Cheng Z."/>
            <person name="Zhang S."/>
            <person name="Wu J."/>
            <person name="Yang Y."/>
            <person name="Kang H."/>
            <person name="Li M."/>
            <person name="Liang H."/>
            <person name="Ren X."/>
            <person name="Shi Z."/>
            <person name="Wen M."/>
            <person name="Jian M."/>
            <person name="Yang H."/>
            <person name="Zhang G."/>
            <person name="Yang Z."/>
            <person name="Chen R."/>
            <person name="Liu S."/>
            <person name="Li J."/>
            <person name="Ma L."/>
            <person name="Liu H."/>
            <person name="Zhou Y."/>
            <person name="Zhao J."/>
            <person name="Fang X."/>
            <person name="Li G."/>
            <person name="Fang L."/>
            <person name="Li Y."/>
            <person name="Liu D."/>
            <person name="Zheng H."/>
            <person name="Zhang Y."/>
            <person name="Qin N."/>
            <person name="Li Z."/>
            <person name="Yang G."/>
            <person name="Yang S."/>
            <person name="Bolund L."/>
            <person name="Kristiansen K."/>
            <person name="Zheng H."/>
            <person name="Li S."/>
            <person name="Zhang X."/>
            <person name="Yang H."/>
            <person name="Wang J."/>
            <person name="Sun R."/>
            <person name="Zhang B."/>
            <person name="Jiang S."/>
            <person name="Wang J."/>
            <person name="Du Y."/>
            <person name="Li S."/>
        </authorList>
    </citation>
    <scope>NUCLEOTIDE SEQUENCE [LARGE SCALE GENOMIC DNA]</scope>
    <source>
        <strain evidence="3">cv. 9930</strain>
    </source>
</reference>
<proteinExistence type="inferred from homology"/>
<dbReference type="OrthoDB" id="625231at2759"/>
<dbReference type="AlphaFoldDB" id="A0A0A0K5U4"/>
<evidence type="ECO:0000256" key="1">
    <source>
        <dbReference type="ARBA" id="ARBA00006974"/>
    </source>
</evidence>
<dbReference type="InterPro" id="IPR003676">
    <property type="entry name" value="SAUR_fam"/>
</dbReference>
<evidence type="ECO:0000313" key="3">
    <source>
        <dbReference type="Proteomes" id="UP000029981"/>
    </source>
</evidence>